<dbReference type="Proteomes" id="UP001565474">
    <property type="component" value="Unassembled WGS sequence"/>
</dbReference>
<feature type="region of interest" description="Disordered" evidence="1">
    <location>
        <begin position="177"/>
        <end position="211"/>
    </location>
</feature>
<name>A0ABV4GDF1_9BRAD</name>
<protein>
    <submittedName>
        <fullName evidence="2">Uncharacterized protein</fullName>
    </submittedName>
</protein>
<organism evidence="2 3">
    <name type="scientific">Bradyrhizobium yuanmingense</name>
    <dbReference type="NCBI Taxonomy" id="108015"/>
    <lineage>
        <taxon>Bacteria</taxon>
        <taxon>Pseudomonadati</taxon>
        <taxon>Pseudomonadota</taxon>
        <taxon>Alphaproteobacteria</taxon>
        <taxon>Hyphomicrobiales</taxon>
        <taxon>Nitrobacteraceae</taxon>
        <taxon>Bradyrhizobium</taxon>
    </lineage>
</organism>
<proteinExistence type="predicted"/>
<comment type="caution">
    <text evidence="2">The sequence shown here is derived from an EMBL/GenBank/DDBJ whole genome shotgun (WGS) entry which is preliminary data.</text>
</comment>
<sequence length="211" mass="23300">MARQVPSQPAGSLALRRRLPRFFGHLYLPSWPGLSRPSTFWRRGYGRRGCPSLRLAEAASAAQAGQAPGMTGLGQPRTSLPRVSHMTREGACAHASSFETPLTRLPRMRLLGISVRRNCCRALRPHPEEPASSGRLEGWRSEKLSSRACFTPAMSRLPLDVLVGGNVPLSARFANCGASHSTQRSHRRASRRHHASPVQPQPDRPQARRHL</sequence>
<feature type="compositionally biased region" description="Basic residues" evidence="1">
    <location>
        <begin position="183"/>
        <end position="195"/>
    </location>
</feature>
<accession>A0ABV4GDF1</accession>
<dbReference type="EMBL" id="JBGBZN010000002">
    <property type="protein sequence ID" value="MEY9469935.1"/>
    <property type="molecule type" value="Genomic_DNA"/>
</dbReference>
<reference evidence="2 3" key="1">
    <citation type="submission" date="2024-07" db="EMBL/GenBank/DDBJ databases">
        <title>Genomic Encyclopedia of Type Strains, Phase V (KMG-V): Genome sequencing to study the core and pangenomes of soil and plant-associated prokaryotes.</title>
        <authorList>
            <person name="Whitman W."/>
        </authorList>
    </citation>
    <scope>NUCLEOTIDE SEQUENCE [LARGE SCALE GENOMIC DNA]</scope>
    <source>
        <strain evidence="2 3">USDA 222</strain>
    </source>
</reference>
<evidence type="ECO:0000256" key="1">
    <source>
        <dbReference type="SAM" id="MobiDB-lite"/>
    </source>
</evidence>
<evidence type="ECO:0000313" key="2">
    <source>
        <dbReference type="EMBL" id="MEY9469935.1"/>
    </source>
</evidence>
<keyword evidence="3" id="KW-1185">Reference proteome</keyword>
<evidence type="ECO:0000313" key="3">
    <source>
        <dbReference type="Proteomes" id="UP001565474"/>
    </source>
</evidence>
<gene>
    <name evidence="2" type="ORF">ABH992_002334</name>
</gene>